<dbReference type="Pfam" id="PF02076">
    <property type="entry name" value="STE3"/>
    <property type="match status" value="1"/>
</dbReference>
<evidence type="ECO:0000313" key="12">
    <source>
        <dbReference type="EMBL" id="KAF4611599.1"/>
    </source>
</evidence>
<feature type="transmembrane region" description="Helical" evidence="11">
    <location>
        <begin position="203"/>
        <end position="226"/>
    </location>
</feature>
<evidence type="ECO:0000256" key="10">
    <source>
        <dbReference type="SAM" id="MobiDB-lite"/>
    </source>
</evidence>
<evidence type="ECO:0000256" key="6">
    <source>
        <dbReference type="ARBA" id="ARBA00023040"/>
    </source>
</evidence>
<gene>
    <name evidence="12" type="ORF">D9613_004063</name>
</gene>
<evidence type="ECO:0000256" key="11">
    <source>
        <dbReference type="SAM" id="Phobius"/>
    </source>
</evidence>
<evidence type="ECO:0000256" key="3">
    <source>
        <dbReference type="ARBA" id="ARBA00022507"/>
    </source>
</evidence>
<feature type="transmembrane region" description="Helical" evidence="11">
    <location>
        <begin position="260"/>
        <end position="285"/>
    </location>
</feature>
<dbReference type="GO" id="GO:0005886">
    <property type="term" value="C:plasma membrane"/>
    <property type="evidence" value="ECO:0007669"/>
    <property type="project" value="TreeGrafter"/>
</dbReference>
<accession>A0A8H4QI99</accession>
<feature type="compositionally biased region" description="Low complexity" evidence="10">
    <location>
        <begin position="506"/>
        <end position="516"/>
    </location>
</feature>
<evidence type="ECO:0000256" key="5">
    <source>
        <dbReference type="ARBA" id="ARBA00022989"/>
    </source>
</evidence>
<dbReference type="EMBL" id="JAACJL010000057">
    <property type="protein sequence ID" value="KAF4611599.1"/>
    <property type="molecule type" value="Genomic_DNA"/>
</dbReference>
<feature type="transmembrane region" description="Helical" evidence="11">
    <location>
        <begin position="35"/>
        <end position="55"/>
    </location>
</feature>
<evidence type="ECO:0000313" key="13">
    <source>
        <dbReference type="Proteomes" id="UP000521872"/>
    </source>
</evidence>
<keyword evidence="5 11" id="KW-1133">Transmembrane helix</keyword>
<sequence>MQYPFLPFFAFLSAVLVIIPFPWHWRAQNVATMSIMFWLCIVNIISGVNTIVWAGNVNNPIPVWCDITSKIAVGASYALPLSTLCICKHLEMVSSSRKVSYDARDRKRRIIFECVMCFLVPAIFMALHYIVQGHRFDIIENFGCQAAVYISVQAILIIWFPQLLFAVITLIYAALALHNFVRRRLTFAAHLHNSNSALTTNRYLRLIAMAMTEMIWGVVLTAYNLWSNASPGLRPWTNWADVHSDFGRVDTYPVSEVPQFFIQSVLLFWWTLPASSFIFFFFFGFGEDAIKEYRKVWNWFRKTVLRKPKVEKKKLFDGSLPSFGRGLRPLHILSLKTSSSTTTSSPASYEWSGPPRSPLSHFSQSTATLAPSQDGSRYHKFKSEETSSKYPESTYTRDPAPSYYPPMPNQQPYTPAALICMPIDPTRDSLPVSYTPRIPQPINIRESDTFTMSAFSYYGSSQSQTFSPTTPPPPESPKYAQPMSLPPPPRRKPKHCPSAPNVLDISTPSSSTKSNSGLDSGVPEEIDPCRPMSCFVSGASSDSSTEVEADTLPSPRPEPKLLGVPWGSVVVTKSVHRETSPDEHRSPA</sequence>
<evidence type="ECO:0000256" key="1">
    <source>
        <dbReference type="ARBA" id="ARBA00004141"/>
    </source>
</evidence>
<proteinExistence type="inferred from homology"/>
<evidence type="ECO:0000256" key="9">
    <source>
        <dbReference type="ARBA" id="ARBA00023224"/>
    </source>
</evidence>
<dbReference type="InterPro" id="IPR001546">
    <property type="entry name" value="GPCR_Pheromne_A_rcpt"/>
</dbReference>
<comment type="similarity">
    <text evidence="2">Belongs to the G-protein coupled receptor 4 family.</text>
</comment>
<dbReference type="CDD" id="cd14966">
    <property type="entry name" value="7tmD_STE3"/>
    <property type="match status" value="1"/>
</dbReference>
<feature type="compositionally biased region" description="Polar residues" evidence="10">
    <location>
        <begin position="360"/>
        <end position="375"/>
    </location>
</feature>
<name>A0A8H4QI99_9AGAR</name>
<keyword evidence="7 11" id="KW-0472">Membrane</keyword>
<evidence type="ECO:0000256" key="2">
    <source>
        <dbReference type="ARBA" id="ARBA00011085"/>
    </source>
</evidence>
<protein>
    <recommendedName>
        <fullName evidence="14">Pheromone receptor</fullName>
    </recommendedName>
</protein>
<dbReference type="PANTHER" id="PTHR28097">
    <property type="entry name" value="PHEROMONE A FACTOR RECEPTOR"/>
    <property type="match status" value="1"/>
</dbReference>
<feature type="transmembrane region" description="Helical" evidence="11">
    <location>
        <begin position="6"/>
        <end position="23"/>
    </location>
</feature>
<dbReference type="InterPro" id="IPR001499">
    <property type="entry name" value="GPCR_STE3"/>
</dbReference>
<evidence type="ECO:0008006" key="14">
    <source>
        <dbReference type="Google" id="ProtNLM"/>
    </source>
</evidence>
<comment type="caution">
    <text evidence="12">The sequence shown here is derived from an EMBL/GenBank/DDBJ whole genome shotgun (WGS) entry which is preliminary data.</text>
</comment>
<evidence type="ECO:0000256" key="8">
    <source>
        <dbReference type="ARBA" id="ARBA00023170"/>
    </source>
</evidence>
<dbReference type="GO" id="GO:0004933">
    <property type="term" value="F:mating-type a-factor pheromone receptor activity"/>
    <property type="evidence" value="ECO:0007669"/>
    <property type="project" value="InterPro"/>
</dbReference>
<feature type="transmembrane region" description="Helical" evidence="11">
    <location>
        <begin position="110"/>
        <end position="130"/>
    </location>
</feature>
<dbReference type="AlphaFoldDB" id="A0A8H4QI99"/>
<keyword evidence="9" id="KW-0807">Transducer</keyword>
<comment type="subcellular location">
    <subcellularLocation>
        <location evidence="1">Membrane</location>
        <topology evidence="1">Multi-pass membrane protein</topology>
    </subcellularLocation>
</comment>
<keyword evidence="3" id="KW-0589">Pheromone response</keyword>
<dbReference type="Proteomes" id="UP000521872">
    <property type="component" value="Unassembled WGS sequence"/>
</dbReference>
<dbReference type="PRINTS" id="PR00899">
    <property type="entry name" value="GPCRSTE3"/>
</dbReference>
<keyword evidence="4 11" id="KW-0812">Transmembrane</keyword>
<evidence type="ECO:0000256" key="4">
    <source>
        <dbReference type="ARBA" id="ARBA00022692"/>
    </source>
</evidence>
<dbReference type="PANTHER" id="PTHR28097:SF1">
    <property type="entry name" value="PHEROMONE A FACTOR RECEPTOR"/>
    <property type="match status" value="1"/>
</dbReference>
<reference evidence="12 13" key="1">
    <citation type="submission" date="2019-12" db="EMBL/GenBank/DDBJ databases">
        <authorList>
            <person name="Floudas D."/>
            <person name="Bentzer J."/>
            <person name="Ahren D."/>
            <person name="Johansson T."/>
            <person name="Persson P."/>
            <person name="Tunlid A."/>
        </authorList>
    </citation>
    <scope>NUCLEOTIDE SEQUENCE [LARGE SCALE GENOMIC DNA]</scope>
    <source>
        <strain evidence="12 13">CBS 102.39</strain>
    </source>
</reference>
<keyword evidence="13" id="KW-1185">Reference proteome</keyword>
<evidence type="ECO:0000256" key="7">
    <source>
        <dbReference type="ARBA" id="ARBA00023136"/>
    </source>
</evidence>
<keyword evidence="8" id="KW-0675">Receptor</keyword>
<feature type="transmembrane region" description="Helical" evidence="11">
    <location>
        <begin position="67"/>
        <end position="90"/>
    </location>
</feature>
<feature type="region of interest" description="Disordered" evidence="10">
    <location>
        <begin position="338"/>
        <end position="402"/>
    </location>
</feature>
<dbReference type="PRINTS" id="PR00900">
    <property type="entry name" value="PHEROMONEAR"/>
</dbReference>
<dbReference type="GO" id="GO:0000750">
    <property type="term" value="P:pheromone-dependent signal transduction involved in conjugation with cellular fusion"/>
    <property type="evidence" value="ECO:0007669"/>
    <property type="project" value="TreeGrafter"/>
</dbReference>
<feature type="region of interest" description="Disordered" evidence="10">
    <location>
        <begin position="461"/>
        <end position="566"/>
    </location>
</feature>
<feature type="transmembrane region" description="Helical" evidence="11">
    <location>
        <begin position="150"/>
        <end position="175"/>
    </location>
</feature>
<keyword evidence="6" id="KW-0297">G-protein coupled receptor</keyword>
<organism evidence="12 13">
    <name type="scientific">Agrocybe pediades</name>
    <dbReference type="NCBI Taxonomy" id="84607"/>
    <lineage>
        <taxon>Eukaryota</taxon>
        <taxon>Fungi</taxon>
        <taxon>Dikarya</taxon>
        <taxon>Basidiomycota</taxon>
        <taxon>Agaricomycotina</taxon>
        <taxon>Agaricomycetes</taxon>
        <taxon>Agaricomycetidae</taxon>
        <taxon>Agaricales</taxon>
        <taxon>Agaricineae</taxon>
        <taxon>Strophariaceae</taxon>
        <taxon>Agrocybe</taxon>
    </lineage>
</organism>